<evidence type="ECO:0000256" key="9">
    <source>
        <dbReference type="ARBA" id="ARBA00022598"/>
    </source>
</evidence>
<dbReference type="SUPFAM" id="SSF53623">
    <property type="entry name" value="MurD-like peptide ligases, catalytic domain"/>
    <property type="match status" value="1"/>
</dbReference>
<evidence type="ECO:0000256" key="5">
    <source>
        <dbReference type="ARBA" id="ARBA00008276"/>
    </source>
</evidence>
<gene>
    <name evidence="25" type="primary">folC</name>
    <name evidence="25" type="ordered locus">CHU_1542</name>
</gene>
<keyword evidence="10" id="KW-0479">Metal-binding</keyword>
<evidence type="ECO:0000256" key="10">
    <source>
        <dbReference type="ARBA" id="ARBA00022723"/>
    </source>
</evidence>
<dbReference type="SUPFAM" id="SSF53244">
    <property type="entry name" value="MurD-like peptide ligases, peptide-binding domain"/>
    <property type="match status" value="1"/>
</dbReference>
<dbReference type="RefSeq" id="WP_011584928.1">
    <property type="nucleotide sequence ID" value="NC_008255.1"/>
</dbReference>
<dbReference type="InterPro" id="IPR004101">
    <property type="entry name" value="Mur_ligase_C"/>
</dbReference>
<comment type="pathway">
    <text evidence="4">Cofactor biosynthesis; tetrahydrofolylpolyglutamate biosynthesis.</text>
</comment>
<keyword evidence="9 22" id="KW-0436">Ligase</keyword>
<reference evidence="25 26" key="1">
    <citation type="journal article" date="2007" name="Appl. Environ. Microbiol.">
        <title>Genome sequence of the cellulolytic gliding bacterium Cytophaga hutchinsonii.</title>
        <authorList>
            <person name="Xie G."/>
            <person name="Bruce D.C."/>
            <person name="Challacombe J.F."/>
            <person name="Chertkov O."/>
            <person name="Detter J.C."/>
            <person name="Gilna P."/>
            <person name="Han C.S."/>
            <person name="Lucas S."/>
            <person name="Misra M."/>
            <person name="Myers G.L."/>
            <person name="Richardson P."/>
            <person name="Tapia R."/>
            <person name="Thayer N."/>
            <person name="Thompson L.S."/>
            <person name="Brettin T.S."/>
            <person name="Henrissat B."/>
            <person name="Wilson D.B."/>
            <person name="McBride M.J."/>
        </authorList>
    </citation>
    <scope>NUCLEOTIDE SEQUENCE [LARGE SCALE GENOMIC DNA]</scope>
    <source>
        <strain evidence="26">ATCC 33406 / DSM 1761 / CIP 103989 / NBRC 15051 / NCIMB 9469 / D465</strain>
    </source>
</reference>
<protein>
    <recommendedName>
        <fullName evidence="8">Dihydrofolate synthase/folylpolyglutamate synthase</fullName>
        <ecNumber evidence="6">6.3.2.12</ecNumber>
        <ecNumber evidence="7">6.3.2.17</ecNumber>
    </recommendedName>
    <alternativeName>
        <fullName evidence="17">Folylpoly-gamma-glutamate synthetase-dihydrofolate synthetase</fullName>
    </alternativeName>
    <alternativeName>
        <fullName evidence="15">Folylpolyglutamate synthetase</fullName>
    </alternativeName>
    <alternativeName>
        <fullName evidence="16">Tetrahydrofolylpolyglutamate synthase</fullName>
    </alternativeName>
</protein>
<evidence type="ECO:0000313" key="25">
    <source>
        <dbReference type="EMBL" id="ABG58813.1"/>
    </source>
</evidence>
<dbReference type="GO" id="GO:0008841">
    <property type="term" value="F:dihydrofolate synthase activity"/>
    <property type="evidence" value="ECO:0007669"/>
    <property type="project" value="UniProtKB-EC"/>
</dbReference>
<dbReference type="Pfam" id="PF08245">
    <property type="entry name" value="Mur_ligase_M"/>
    <property type="match status" value="1"/>
</dbReference>
<dbReference type="Gene3D" id="3.90.190.20">
    <property type="entry name" value="Mur ligase, C-terminal domain"/>
    <property type="match status" value="1"/>
</dbReference>
<dbReference type="FunFam" id="3.40.1190.10:FF:000011">
    <property type="entry name" value="Folylpolyglutamate synthase/dihydrofolate synthase"/>
    <property type="match status" value="1"/>
</dbReference>
<comment type="function">
    <text evidence="2">Functions in two distinct reactions of the de novo folate biosynthetic pathway. Catalyzes the addition of a glutamate residue to dihydropteroate (7,8-dihydropteroate or H2Pte) to form dihydrofolate (7,8-dihydrofolate monoglutamate or H2Pte-Glu). Also catalyzes successive additions of L-glutamate to tetrahydrofolate or 10-formyltetrahydrofolate or 5,10-methylenetetrahydrofolate, leading to folylpolyglutamate derivatives.</text>
</comment>
<dbReference type="EMBL" id="CP000383">
    <property type="protein sequence ID" value="ABG58813.1"/>
    <property type="molecule type" value="Genomic_DNA"/>
</dbReference>
<dbReference type="GO" id="GO:0004326">
    <property type="term" value="F:tetrahydrofolylpolyglutamate synthase activity"/>
    <property type="evidence" value="ECO:0007669"/>
    <property type="project" value="UniProtKB-EC"/>
</dbReference>
<comment type="catalytic activity">
    <reaction evidence="21">
        <text>7,8-dihydropteroate + L-glutamate + ATP = 7,8-dihydrofolate + ADP + phosphate + H(+)</text>
        <dbReference type="Rhea" id="RHEA:23584"/>
        <dbReference type="ChEBI" id="CHEBI:15378"/>
        <dbReference type="ChEBI" id="CHEBI:17839"/>
        <dbReference type="ChEBI" id="CHEBI:29985"/>
        <dbReference type="ChEBI" id="CHEBI:30616"/>
        <dbReference type="ChEBI" id="CHEBI:43474"/>
        <dbReference type="ChEBI" id="CHEBI:57451"/>
        <dbReference type="ChEBI" id="CHEBI:456216"/>
        <dbReference type="EC" id="6.3.2.12"/>
    </reaction>
</comment>
<evidence type="ECO:0000256" key="20">
    <source>
        <dbReference type="ARBA" id="ARBA00049035"/>
    </source>
</evidence>
<evidence type="ECO:0000256" key="4">
    <source>
        <dbReference type="ARBA" id="ARBA00005150"/>
    </source>
</evidence>
<dbReference type="GO" id="GO:0046656">
    <property type="term" value="P:folic acid biosynthetic process"/>
    <property type="evidence" value="ECO:0007669"/>
    <property type="project" value="UniProtKB-KW"/>
</dbReference>
<comment type="catalytic activity">
    <reaction evidence="18">
        <text>(6S)-5,6,7,8-tetrahydrofolyl-(gamma-L-Glu)(n) + L-glutamate + ATP = (6S)-5,6,7,8-tetrahydrofolyl-(gamma-L-Glu)(n+1) + ADP + phosphate + H(+)</text>
        <dbReference type="Rhea" id="RHEA:10580"/>
        <dbReference type="Rhea" id="RHEA-COMP:14738"/>
        <dbReference type="Rhea" id="RHEA-COMP:14740"/>
        <dbReference type="ChEBI" id="CHEBI:15378"/>
        <dbReference type="ChEBI" id="CHEBI:29985"/>
        <dbReference type="ChEBI" id="CHEBI:30616"/>
        <dbReference type="ChEBI" id="CHEBI:43474"/>
        <dbReference type="ChEBI" id="CHEBI:141005"/>
        <dbReference type="ChEBI" id="CHEBI:456216"/>
        <dbReference type="EC" id="6.3.2.17"/>
    </reaction>
</comment>
<comment type="similarity">
    <text evidence="5 22">Belongs to the folylpolyglutamate synthase family.</text>
</comment>
<evidence type="ECO:0000259" key="24">
    <source>
        <dbReference type="Pfam" id="PF08245"/>
    </source>
</evidence>
<dbReference type="InterPro" id="IPR036615">
    <property type="entry name" value="Mur_ligase_C_dom_sf"/>
</dbReference>
<dbReference type="PIRSF" id="PIRSF001563">
    <property type="entry name" value="Folylpolyglu_synth"/>
    <property type="match status" value="1"/>
</dbReference>
<evidence type="ECO:0000256" key="11">
    <source>
        <dbReference type="ARBA" id="ARBA00022741"/>
    </source>
</evidence>
<feature type="domain" description="Mur ligase C-terminal" evidence="23">
    <location>
        <begin position="303"/>
        <end position="419"/>
    </location>
</feature>
<evidence type="ECO:0000256" key="18">
    <source>
        <dbReference type="ARBA" id="ARBA00047493"/>
    </source>
</evidence>
<dbReference type="AlphaFoldDB" id="A0A6N4SRA5"/>
<keyword evidence="12 22" id="KW-0067">ATP-binding</keyword>
<comment type="cofactor">
    <cofactor evidence="1">
        <name>Mg(2+)</name>
        <dbReference type="ChEBI" id="CHEBI:18420"/>
    </cofactor>
</comment>
<comment type="pathway">
    <text evidence="3">Cofactor biosynthesis; tetrahydrofolate biosynthesis; 7,8-dihydrofolate from 2-amino-4-hydroxy-6-hydroxymethyl-7,8-dihydropteridine diphosphate and 4-aminobenzoate: step 2/2.</text>
</comment>
<keyword evidence="14" id="KW-0289">Folate biosynthesis</keyword>
<dbReference type="InterPro" id="IPR018109">
    <property type="entry name" value="Folylpolyglutamate_synth_CS"/>
</dbReference>
<dbReference type="PROSITE" id="PS01012">
    <property type="entry name" value="FOLYLPOLYGLU_SYNT_2"/>
    <property type="match status" value="1"/>
</dbReference>
<dbReference type="PANTHER" id="PTHR11136:SF0">
    <property type="entry name" value="DIHYDROFOLATE SYNTHETASE-RELATED"/>
    <property type="match status" value="1"/>
</dbReference>
<evidence type="ECO:0000259" key="23">
    <source>
        <dbReference type="Pfam" id="PF02875"/>
    </source>
</evidence>
<evidence type="ECO:0000313" key="26">
    <source>
        <dbReference type="Proteomes" id="UP000001822"/>
    </source>
</evidence>
<accession>A0A6N4SRA5</accession>
<feature type="domain" description="Mur ligase central" evidence="24">
    <location>
        <begin position="51"/>
        <end position="272"/>
    </location>
</feature>
<keyword evidence="13" id="KW-0460">Magnesium</keyword>
<dbReference type="InterPro" id="IPR013221">
    <property type="entry name" value="Mur_ligase_cen"/>
</dbReference>
<evidence type="ECO:0000256" key="22">
    <source>
        <dbReference type="PIRNR" id="PIRNR001563"/>
    </source>
</evidence>
<evidence type="ECO:0000256" key="12">
    <source>
        <dbReference type="ARBA" id="ARBA00022840"/>
    </source>
</evidence>
<dbReference type="NCBIfam" id="TIGR01499">
    <property type="entry name" value="folC"/>
    <property type="match status" value="1"/>
</dbReference>
<evidence type="ECO:0000256" key="14">
    <source>
        <dbReference type="ARBA" id="ARBA00022909"/>
    </source>
</evidence>
<proteinExistence type="inferred from homology"/>
<keyword evidence="26" id="KW-1185">Reference proteome</keyword>
<evidence type="ECO:0000256" key="1">
    <source>
        <dbReference type="ARBA" id="ARBA00001946"/>
    </source>
</evidence>
<dbReference type="GO" id="GO:0046872">
    <property type="term" value="F:metal ion binding"/>
    <property type="evidence" value="ECO:0007669"/>
    <property type="project" value="UniProtKB-KW"/>
</dbReference>
<evidence type="ECO:0000256" key="17">
    <source>
        <dbReference type="ARBA" id="ARBA00032510"/>
    </source>
</evidence>
<evidence type="ECO:0000256" key="19">
    <source>
        <dbReference type="ARBA" id="ARBA00047808"/>
    </source>
</evidence>
<organism evidence="25 26">
    <name type="scientific">Cytophaga hutchinsonii (strain ATCC 33406 / DSM 1761 / CIP 103989 / NBRC 15051 / NCIMB 9469 / D465)</name>
    <dbReference type="NCBI Taxonomy" id="269798"/>
    <lineage>
        <taxon>Bacteria</taxon>
        <taxon>Pseudomonadati</taxon>
        <taxon>Bacteroidota</taxon>
        <taxon>Cytophagia</taxon>
        <taxon>Cytophagales</taxon>
        <taxon>Cytophagaceae</taxon>
        <taxon>Cytophaga</taxon>
    </lineage>
</organism>
<dbReference type="Pfam" id="PF02875">
    <property type="entry name" value="Mur_ligase_C"/>
    <property type="match status" value="1"/>
</dbReference>
<dbReference type="Gene3D" id="3.40.1190.10">
    <property type="entry name" value="Mur-like, catalytic domain"/>
    <property type="match status" value="1"/>
</dbReference>
<dbReference type="PANTHER" id="PTHR11136">
    <property type="entry name" value="FOLYLPOLYGLUTAMATE SYNTHASE-RELATED"/>
    <property type="match status" value="1"/>
</dbReference>
<dbReference type="InterPro" id="IPR001645">
    <property type="entry name" value="Folylpolyglutamate_synth"/>
</dbReference>
<evidence type="ECO:0000256" key="13">
    <source>
        <dbReference type="ARBA" id="ARBA00022842"/>
    </source>
</evidence>
<evidence type="ECO:0000256" key="21">
    <source>
        <dbReference type="ARBA" id="ARBA00049161"/>
    </source>
</evidence>
<evidence type="ECO:0000256" key="7">
    <source>
        <dbReference type="ARBA" id="ARBA00013025"/>
    </source>
</evidence>
<evidence type="ECO:0000256" key="6">
    <source>
        <dbReference type="ARBA" id="ARBA00013023"/>
    </source>
</evidence>
<evidence type="ECO:0000256" key="3">
    <source>
        <dbReference type="ARBA" id="ARBA00004799"/>
    </source>
</evidence>
<dbReference type="InterPro" id="IPR036565">
    <property type="entry name" value="Mur-like_cat_sf"/>
</dbReference>
<evidence type="ECO:0000256" key="15">
    <source>
        <dbReference type="ARBA" id="ARBA00030048"/>
    </source>
</evidence>
<dbReference type="Proteomes" id="UP000001822">
    <property type="component" value="Chromosome"/>
</dbReference>
<keyword evidence="11 22" id="KW-0547">Nucleotide-binding</keyword>
<sequence length="429" mass="46740">MDYNQAIQFLYTQYPAFEKQGGLAYKPGLGNVLNISAAFNNPHTAFKSIHVAGTNGKGSSSSILAAVLQSAGYTVGLYTSPHIHDFTERIRINGVPIPKDIVVDFVQNNTAVFDRFKPSFFEITTILAFVWFAKQQVDIAIIETGMGGRLDATNIVQPEVSLITNVSLDHTQFLGNTIQAIASEKAGIIKAGIPVVISELQQELISVYEEQANALNSPLIKAFEAYTVDTIITASEHTEISITDHVLKKIIALRLDLQGLYQSKNVVGVLTVIDQLKKDGWAIPEDSIKEGLAHVQQLAGFKGRWQIISQKPLTILDAAHNEAGITLSMQQLQLYHKSIHIVIGMVKDKDIEKVLSLLPVQATYYFCQADSPRAMPAAELQTAAAVNGLQGQAITNVNDAVRAARKNAAPDDVIWIGGSLYVLGEFVSE</sequence>
<dbReference type="GO" id="GO:0005524">
    <property type="term" value="F:ATP binding"/>
    <property type="evidence" value="ECO:0007669"/>
    <property type="project" value="UniProtKB-KW"/>
</dbReference>
<dbReference type="GO" id="GO:0005737">
    <property type="term" value="C:cytoplasm"/>
    <property type="evidence" value="ECO:0007669"/>
    <property type="project" value="TreeGrafter"/>
</dbReference>
<dbReference type="OrthoDB" id="9809356at2"/>
<evidence type="ECO:0000256" key="16">
    <source>
        <dbReference type="ARBA" id="ARBA00030592"/>
    </source>
</evidence>
<dbReference type="EC" id="6.3.2.17" evidence="7"/>
<dbReference type="KEGG" id="chu:CHU_1542"/>
<comment type="catalytic activity">
    <reaction evidence="20">
        <text>(6R)-5,10-methylenetetrahydrofolyl-(gamma-L-Glu)(n) + L-glutamate + ATP = (6R)-5,10-methylenetetrahydrofolyl-(gamma-L-Glu)(n+1) + ADP + phosphate + H(+)</text>
        <dbReference type="Rhea" id="RHEA:51912"/>
        <dbReference type="Rhea" id="RHEA-COMP:13257"/>
        <dbReference type="Rhea" id="RHEA-COMP:13258"/>
        <dbReference type="ChEBI" id="CHEBI:15378"/>
        <dbReference type="ChEBI" id="CHEBI:29985"/>
        <dbReference type="ChEBI" id="CHEBI:30616"/>
        <dbReference type="ChEBI" id="CHEBI:43474"/>
        <dbReference type="ChEBI" id="CHEBI:136572"/>
        <dbReference type="ChEBI" id="CHEBI:456216"/>
        <dbReference type="EC" id="6.3.2.17"/>
    </reaction>
</comment>
<evidence type="ECO:0000256" key="8">
    <source>
        <dbReference type="ARBA" id="ARBA00019357"/>
    </source>
</evidence>
<evidence type="ECO:0000256" key="2">
    <source>
        <dbReference type="ARBA" id="ARBA00002714"/>
    </source>
</evidence>
<name>A0A6N4SRA5_CYTH3</name>
<comment type="catalytic activity">
    <reaction evidence="19">
        <text>10-formyltetrahydrofolyl-(gamma-L-Glu)(n) + L-glutamate + ATP = 10-formyltetrahydrofolyl-(gamma-L-Glu)(n+1) + ADP + phosphate + H(+)</text>
        <dbReference type="Rhea" id="RHEA:51904"/>
        <dbReference type="Rhea" id="RHEA-COMP:13088"/>
        <dbReference type="Rhea" id="RHEA-COMP:14300"/>
        <dbReference type="ChEBI" id="CHEBI:15378"/>
        <dbReference type="ChEBI" id="CHEBI:29985"/>
        <dbReference type="ChEBI" id="CHEBI:30616"/>
        <dbReference type="ChEBI" id="CHEBI:43474"/>
        <dbReference type="ChEBI" id="CHEBI:134413"/>
        <dbReference type="ChEBI" id="CHEBI:456216"/>
        <dbReference type="EC" id="6.3.2.17"/>
    </reaction>
</comment>
<dbReference type="EC" id="6.3.2.12" evidence="6"/>